<organism evidence="5 6">
    <name type="scientific">Paraburkholderia caribensis</name>
    <dbReference type="NCBI Taxonomy" id="75105"/>
    <lineage>
        <taxon>Bacteria</taxon>
        <taxon>Pseudomonadati</taxon>
        <taxon>Pseudomonadota</taxon>
        <taxon>Betaproteobacteria</taxon>
        <taxon>Burkholderiales</taxon>
        <taxon>Burkholderiaceae</taxon>
        <taxon>Paraburkholderia</taxon>
    </lineage>
</organism>
<accession>A0A9Q6S1P3</accession>
<sequence>MNTRQRATAARGSAKERSDKAVFYLRYLEYLEKTGTTLIAQARKLEVLTDAAVCAVAGGAAGLAVVFLFVWQMNLGEVEKIGACSSIPLFFACGGLILGRFLPGRAVRVRQDDLRRINQEQATGWQLIDKVTEELDALPKRKENSVRRLELERRLVALRDREAALAAQIQQLESHRFPGGGSFGGPFRHVQRVMWSDGQRATREDSATQALIERLRSELDIIQRAEAAQHAHAPISVPADVGDDKRGTSNRDTEAGTGELVPAATTRVPAEQPPRT</sequence>
<evidence type="ECO:0000313" key="7">
    <source>
        <dbReference type="Proteomes" id="UP001462961"/>
    </source>
</evidence>
<name>A0A9Q6S1P3_9BURK</name>
<keyword evidence="3" id="KW-0472">Membrane</keyword>
<evidence type="ECO:0000256" key="2">
    <source>
        <dbReference type="SAM" id="MobiDB-lite"/>
    </source>
</evidence>
<feature type="transmembrane region" description="Helical" evidence="3">
    <location>
        <begin position="51"/>
        <end position="73"/>
    </location>
</feature>
<dbReference type="AlphaFoldDB" id="A0A9Q6S1P3"/>
<dbReference type="EMBL" id="JAYLVJ010000021">
    <property type="protein sequence ID" value="MEO1755931.1"/>
    <property type="molecule type" value="Genomic_DNA"/>
</dbReference>
<keyword evidence="3" id="KW-1133">Transmembrane helix</keyword>
<protein>
    <submittedName>
        <fullName evidence="5">Uncharacterized protein</fullName>
    </submittedName>
</protein>
<reference evidence="5" key="2">
    <citation type="submission" date="2016-06" db="EMBL/GenBank/DDBJ databases">
        <authorList>
            <person name="Huang P."/>
            <person name="Jiang X."/>
            <person name="Liu X."/>
        </authorList>
    </citation>
    <scope>NUCLEOTIDE SEQUENCE</scope>
    <source>
        <strain evidence="5">852011</strain>
    </source>
</reference>
<evidence type="ECO:0000256" key="3">
    <source>
        <dbReference type="SAM" id="Phobius"/>
    </source>
</evidence>
<dbReference type="Proteomes" id="UP001462961">
    <property type="component" value="Unassembled WGS sequence"/>
</dbReference>
<feature type="coiled-coil region" evidence="1">
    <location>
        <begin position="148"/>
        <end position="175"/>
    </location>
</feature>
<dbReference type="Proteomes" id="UP000509548">
    <property type="component" value="Chromosome 1"/>
</dbReference>
<feature type="compositionally biased region" description="Basic and acidic residues" evidence="2">
    <location>
        <begin position="242"/>
        <end position="254"/>
    </location>
</feature>
<keyword evidence="7" id="KW-1185">Reference proteome</keyword>
<evidence type="ECO:0000313" key="5">
    <source>
        <dbReference type="EMBL" id="QLB62953.1"/>
    </source>
</evidence>
<keyword evidence="1" id="KW-0175">Coiled coil</keyword>
<proteinExistence type="predicted"/>
<reference evidence="4 7" key="3">
    <citation type="submission" date="2024-01" db="EMBL/GenBank/DDBJ databases">
        <title>The diversity of rhizobia nodulating Mimosa spp. in eleven states of Brazil covering several biomes is determined by host plant, location, and edaphic factors.</title>
        <authorList>
            <person name="Rouws L."/>
            <person name="Barauna A."/>
            <person name="Beukes C."/>
            <person name="De Faria S.M."/>
            <person name="Gross E."/>
            <person name="Dos Reis Junior F.B."/>
            <person name="Simon M."/>
            <person name="Maluk M."/>
            <person name="Odee D.W."/>
            <person name="Kenicer G."/>
            <person name="Young J.P.W."/>
            <person name="Reis V.M."/>
            <person name="Zilli J."/>
            <person name="James E.K."/>
        </authorList>
    </citation>
    <scope>NUCLEOTIDE SEQUENCE [LARGE SCALE GENOMIC DNA]</scope>
    <source>
        <strain evidence="4 7">JHI1651</strain>
    </source>
</reference>
<evidence type="ECO:0000313" key="4">
    <source>
        <dbReference type="EMBL" id="MEO1755931.1"/>
    </source>
</evidence>
<keyword evidence="3" id="KW-0812">Transmembrane</keyword>
<feature type="transmembrane region" description="Helical" evidence="3">
    <location>
        <begin position="85"/>
        <end position="102"/>
    </location>
</feature>
<dbReference type="EMBL" id="CP015958">
    <property type="protein sequence ID" value="QLB62953.1"/>
    <property type="molecule type" value="Genomic_DNA"/>
</dbReference>
<dbReference type="RefSeq" id="WP_107202165.1">
    <property type="nucleotide sequence ID" value="NZ_CP015958.1"/>
</dbReference>
<reference evidence="5 6" key="1">
    <citation type="journal article" date="2014" name="Genome Announc.">
        <title>Draft Genome Sequence of the Haloacid-Degrading Burkholderia caribensis Strain MBA4.</title>
        <authorList>
            <person name="Pan Y."/>
            <person name="Kong K.F."/>
            <person name="Tsang J.S."/>
        </authorList>
    </citation>
    <scope>NUCLEOTIDE SEQUENCE [LARGE SCALE GENOMIC DNA]</scope>
    <source>
        <strain evidence="5 6">852011</strain>
    </source>
</reference>
<evidence type="ECO:0000313" key="6">
    <source>
        <dbReference type="Proteomes" id="UP000509548"/>
    </source>
</evidence>
<evidence type="ECO:0000256" key="1">
    <source>
        <dbReference type="SAM" id="Coils"/>
    </source>
</evidence>
<feature type="region of interest" description="Disordered" evidence="2">
    <location>
        <begin position="228"/>
        <end position="276"/>
    </location>
</feature>
<gene>
    <name evidence="5" type="ORF">A9O66_11505</name>
    <name evidence="4" type="ORF">VOI32_18555</name>
</gene>